<evidence type="ECO:0000313" key="2">
    <source>
        <dbReference type="Proteomes" id="UP000318733"/>
    </source>
</evidence>
<sequence length="74" mass="8434">MRITIEIDSDKEMEKLSALLKAFDINSVNVLTHEDIPVTNGDKNIDPIPLFGIWANNPRTIEDIRNQAWSRKNG</sequence>
<proteinExistence type="predicted"/>
<dbReference type="AlphaFoldDB" id="A0A556MHW4"/>
<evidence type="ECO:0000313" key="1">
    <source>
        <dbReference type="EMBL" id="TSJ39504.1"/>
    </source>
</evidence>
<comment type="caution">
    <text evidence="1">The sequence shown here is derived from an EMBL/GenBank/DDBJ whole genome shotgun (WGS) entry which is preliminary data.</text>
</comment>
<keyword evidence="2" id="KW-1185">Reference proteome</keyword>
<organism evidence="1 2">
    <name type="scientific">Mucilaginibacter corticis</name>
    <dbReference type="NCBI Taxonomy" id="2597670"/>
    <lineage>
        <taxon>Bacteria</taxon>
        <taxon>Pseudomonadati</taxon>
        <taxon>Bacteroidota</taxon>
        <taxon>Sphingobacteriia</taxon>
        <taxon>Sphingobacteriales</taxon>
        <taxon>Sphingobacteriaceae</taxon>
        <taxon>Mucilaginibacter</taxon>
    </lineage>
</organism>
<dbReference type="OrthoDB" id="771258at2"/>
<name>A0A556MHW4_9SPHI</name>
<dbReference type="RefSeq" id="WP_144249541.1">
    <property type="nucleotide sequence ID" value="NZ_VLPK01000003.1"/>
</dbReference>
<accession>A0A556MHW4</accession>
<protein>
    <submittedName>
        <fullName evidence="1">Uncharacterized protein</fullName>
    </submittedName>
</protein>
<reference evidence="1 2" key="1">
    <citation type="submission" date="2019-07" db="EMBL/GenBank/DDBJ databases">
        <authorList>
            <person name="Huq M.A."/>
        </authorList>
    </citation>
    <scope>NUCLEOTIDE SEQUENCE [LARGE SCALE GENOMIC DNA]</scope>
    <source>
        <strain evidence="1 2">MAH-19</strain>
    </source>
</reference>
<dbReference type="EMBL" id="VLPK01000003">
    <property type="protein sequence ID" value="TSJ39504.1"/>
    <property type="molecule type" value="Genomic_DNA"/>
</dbReference>
<gene>
    <name evidence="1" type="ORF">FO440_17320</name>
</gene>
<dbReference type="Proteomes" id="UP000318733">
    <property type="component" value="Unassembled WGS sequence"/>
</dbReference>